<dbReference type="GO" id="GO:0071949">
    <property type="term" value="F:FAD binding"/>
    <property type="evidence" value="ECO:0007669"/>
    <property type="project" value="InterPro"/>
</dbReference>
<comment type="similarity">
    <text evidence="3">Belongs to the 3-hydroxybenzoate 6-hydroxylase family.</text>
</comment>
<reference evidence="5" key="2">
    <citation type="submission" date="2025-08" db="UniProtKB">
        <authorList>
            <consortium name="RefSeq"/>
        </authorList>
    </citation>
    <scope>IDENTIFICATION</scope>
    <source>
        <tissue evidence="5">Leaf</tissue>
    </source>
</reference>
<dbReference type="InterPro" id="IPR002938">
    <property type="entry name" value="FAD-bd"/>
</dbReference>
<dbReference type="SUPFAM" id="SSF51905">
    <property type="entry name" value="FAD/NAD(P)-binding domain"/>
    <property type="match status" value="1"/>
</dbReference>
<keyword evidence="4" id="KW-1185">Reference proteome</keyword>
<organism evidence="4 5">
    <name type="scientific">Nicotiana tabacum</name>
    <name type="common">Common tobacco</name>
    <dbReference type="NCBI Taxonomy" id="4097"/>
    <lineage>
        <taxon>Eukaryota</taxon>
        <taxon>Viridiplantae</taxon>
        <taxon>Streptophyta</taxon>
        <taxon>Embryophyta</taxon>
        <taxon>Tracheophyta</taxon>
        <taxon>Spermatophyta</taxon>
        <taxon>Magnoliopsida</taxon>
        <taxon>eudicotyledons</taxon>
        <taxon>Gunneridae</taxon>
        <taxon>Pentapetalae</taxon>
        <taxon>asterids</taxon>
        <taxon>lamiids</taxon>
        <taxon>Solanales</taxon>
        <taxon>Solanaceae</taxon>
        <taxon>Nicotianoideae</taxon>
        <taxon>Nicotianeae</taxon>
        <taxon>Nicotiana</taxon>
    </lineage>
</organism>
<dbReference type="Pfam" id="PF01494">
    <property type="entry name" value="FAD_binding_3"/>
    <property type="match status" value="1"/>
</dbReference>
<evidence type="ECO:0000313" key="4">
    <source>
        <dbReference type="Proteomes" id="UP000790787"/>
    </source>
</evidence>
<dbReference type="PRINTS" id="PR00420">
    <property type="entry name" value="RNGMNOXGNASE"/>
</dbReference>
<dbReference type="PaxDb" id="4097-A0A1S3YHC5"/>
<dbReference type="STRING" id="4097.A0A1S3YHC5"/>
<dbReference type="AlphaFoldDB" id="A0A1S3YHC5"/>
<evidence type="ECO:0000256" key="3">
    <source>
        <dbReference type="ARBA" id="ARBA00024018"/>
    </source>
</evidence>
<reference evidence="4" key="1">
    <citation type="journal article" date="2014" name="Nat. Commun.">
        <title>The tobacco genome sequence and its comparison with those of tomato and potato.</title>
        <authorList>
            <person name="Sierro N."/>
            <person name="Battey J.N."/>
            <person name="Ouadi S."/>
            <person name="Bakaher N."/>
            <person name="Bovet L."/>
            <person name="Willig A."/>
            <person name="Goepfert S."/>
            <person name="Peitsch M.C."/>
            <person name="Ivanov N.V."/>
        </authorList>
    </citation>
    <scope>NUCLEOTIDE SEQUENCE [LARGE SCALE GENOMIC DNA]</scope>
</reference>
<dbReference type="SMR" id="A0A1S3YHC5"/>
<sequence length="454" mass="50423">MTMALISSIIQNAKSRVSISSTNVSSYFQKRICLTPRVGVIRPMSVSTVNTKADDRKEAIVIVGAGIAGLASAVSLQRFGIRSVVLEQAESLRTEGSSITLSKNGWKALDAIGIGDEIRSQFLEIQGIVIKSDDGKELNAFGFKDEDKSQELRVVERRVLLETLASKLPPDAISFSSKLAKIETSENGSNTLLQLEDGTRLSAEVVIACDGVWSPTARWMGFREPKYAGHIAFRGLGYFPEGQPYEPKVNYTYGRGLRAGYVPASKTKVYWFVMCNSSSPGPRITDPSILRQQAKELVRDWPVADMLTLINCTADDTLTRNPLYDRWLWPLISPPPSIGRTVLVGDAWHPMTPNMGQGACCALEDSIVLTEKLAEAMKSKHISVEDAFKTYGSERWRRVFPLTVMANRVGALLQSENKLICSVRNNIIVPKLIKPRTLTRHANYEFEQTKRDRH</sequence>
<dbReference type="RefSeq" id="XP_016451661.1">
    <property type="nucleotide sequence ID" value="XM_016596175.1"/>
</dbReference>
<dbReference type="KEGG" id="nta:107776301"/>
<dbReference type="GO" id="GO:0004497">
    <property type="term" value="F:monooxygenase activity"/>
    <property type="evidence" value="ECO:0007669"/>
    <property type="project" value="UniProtKB-KW"/>
</dbReference>
<dbReference type="InterPro" id="IPR044560">
    <property type="entry name" value="MOase"/>
</dbReference>
<evidence type="ECO:0000256" key="1">
    <source>
        <dbReference type="ARBA" id="ARBA00023002"/>
    </source>
</evidence>
<keyword evidence="2 5" id="KW-0503">Monooxygenase</keyword>
<name>A0A1S3YHC5_TOBAC</name>
<dbReference type="PANTHER" id="PTHR45934">
    <property type="entry name" value="FAD/NAD(P)-BINDING OXIDOREDUCTASE FAMILY PROTEIN"/>
    <property type="match status" value="1"/>
</dbReference>
<dbReference type="Proteomes" id="UP000790787">
    <property type="component" value="Chromosome 23"/>
</dbReference>
<dbReference type="OMA" id="EGQAMRI"/>
<dbReference type="OrthoDB" id="655030at2759"/>
<keyword evidence="1" id="KW-0560">Oxidoreductase</keyword>
<dbReference type="RefSeq" id="XP_016451661.2">
    <property type="nucleotide sequence ID" value="XM_016596175.2"/>
</dbReference>
<protein>
    <submittedName>
        <fullName evidence="5">Monooxygenase 3</fullName>
    </submittedName>
</protein>
<accession>A0A1S3YHC5</accession>
<dbReference type="Gene3D" id="3.50.50.60">
    <property type="entry name" value="FAD/NAD(P)-binding domain"/>
    <property type="match status" value="1"/>
</dbReference>
<evidence type="ECO:0000256" key="2">
    <source>
        <dbReference type="ARBA" id="ARBA00023033"/>
    </source>
</evidence>
<dbReference type="PANTHER" id="PTHR45934:SF17">
    <property type="entry name" value="FAD-DEPENDENT URATE HYDROXYLASE-LIKE"/>
    <property type="match status" value="1"/>
</dbReference>
<evidence type="ECO:0000313" key="5">
    <source>
        <dbReference type="RefSeq" id="XP_016451661.2"/>
    </source>
</evidence>
<proteinExistence type="inferred from homology"/>
<gene>
    <name evidence="5" type="primary">LOC107776301</name>
</gene>
<dbReference type="InterPro" id="IPR036188">
    <property type="entry name" value="FAD/NAD-bd_sf"/>
</dbReference>
<dbReference type="GeneID" id="107776301"/>